<dbReference type="SUPFAM" id="SSF53850">
    <property type="entry name" value="Periplasmic binding protein-like II"/>
    <property type="match status" value="1"/>
</dbReference>
<evidence type="ECO:0000256" key="3">
    <source>
        <dbReference type="ARBA" id="ARBA00023125"/>
    </source>
</evidence>
<keyword evidence="3" id="KW-0238">DNA-binding</keyword>
<dbReference type="Pfam" id="PF03466">
    <property type="entry name" value="LysR_substrate"/>
    <property type="match status" value="1"/>
</dbReference>
<dbReference type="CDD" id="cd08422">
    <property type="entry name" value="PBP2_CrgA_like"/>
    <property type="match status" value="1"/>
</dbReference>
<evidence type="ECO:0000313" key="6">
    <source>
        <dbReference type="EMBL" id="GAA3933895.1"/>
    </source>
</evidence>
<dbReference type="PANTHER" id="PTHR30537:SF5">
    <property type="entry name" value="HTH-TYPE TRANSCRIPTIONAL ACTIVATOR TTDR-RELATED"/>
    <property type="match status" value="1"/>
</dbReference>
<accession>A0ABP7N0T1</accession>
<dbReference type="RefSeq" id="WP_344799698.1">
    <property type="nucleotide sequence ID" value="NZ_BAABBN010000012.1"/>
</dbReference>
<dbReference type="Gene3D" id="3.40.190.290">
    <property type="match status" value="1"/>
</dbReference>
<dbReference type="InterPro" id="IPR005119">
    <property type="entry name" value="LysR_subst-bd"/>
</dbReference>
<reference evidence="7" key="1">
    <citation type="journal article" date="2019" name="Int. J. Syst. Evol. Microbiol.">
        <title>The Global Catalogue of Microorganisms (GCM) 10K type strain sequencing project: providing services to taxonomists for standard genome sequencing and annotation.</title>
        <authorList>
            <consortium name="The Broad Institute Genomics Platform"/>
            <consortium name="The Broad Institute Genome Sequencing Center for Infectious Disease"/>
            <person name="Wu L."/>
            <person name="Ma J."/>
        </authorList>
    </citation>
    <scope>NUCLEOTIDE SEQUENCE [LARGE SCALE GENOMIC DNA]</scope>
    <source>
        <strain evidence="7">JCM 17551</strain>
    </source>
</reference>
<keyword evidence="4" id="KW-0804">Transcription</keyword>
<dbReference type="InterPro" id="IPR036390">
    <property type="entry name" value="WH_DNA-bd_sf"/>
</dbReference>
<dbReference type="Proteomes" id="UP001501565">
    <property type="component" value="Unassembled WGS sequence"/>
</dbReference>
<dbReference type="SUPFAM" id="SSF46785">
    <property type="entry name" value="Winged helix' DNA-binding domain"/>
    <property type="match status" value="1"/>
</dbReference>
<keyword evidence="2" id="KW-0805">Transcription regulation</keyword>
<dbReference type="Pfam" id="PF00126">
    <property type="entry name" value="HTH_1"/>
    <property type="match status" value="1"/>
</dbReference>
<evidence type="ECO:0000313" key="7">
    <source>
        <dbReference type="Proteomes" id="UP001501565"/>
    </source>
</evidence>
<dbReference type="Gene3D" id="1.10.10.10">
    <property type="entry name" value="Winged helix-like DNA-binding domain superfamily/Winged helix DNA-binding domain"/>
    <property type="match status" value="1"/>
</dbReference>
<dbReference type="InterPro" id="IPR000847">
    <property type="entry name" value="LysR_HTH_N"/>
</dbReference>
<evidence type="ECO:0000256" key="1">
    <source>
        <dbReference type="ARBA" id="ARBA00009437"/>
    </source>
</evidence>
<organism evidence="6 7">
    <name type="scientific">Litoribacillus peritrichatus</name>
    <dbReference type="NCBI Taxonomy" id="718191"/>
    <lineage>
        <taxon>Bacteria</taxon>
        <taxon>Pseudomonadati</taxon>
        <taxon>Pseudomonadota</taxon>
        <taxon>Gammaproteobacteria</taxon>
        <taxon>Oceanospirillales</taxon>
        <taxon>Oceanospirillaceae</taxon>
        <taxon>Litoribacillus</taxon>
    </lineage>
</organism>
<gene>
    <name evidence="6" type="ORF">GCM10022277_33090</name>
</gene>
<protein>
    <submittedName>
        <fullName evidence="6">LysR family transcriptional regulator</fullName>
    </submittedName>
</protein>
<comment type="similarity">
    <text evidence="1">Belongs to the LysR transcriptional regulatory family.</text>
</comment>
<dbReference type="EMBL" id="BAABBN010000012">
    <property type="protein sequence ID" value="GAA3933895.1"/>
    <property type="molecule type" value="Genomic_DNA"/>
</dbReference>
<dbReference type="PANTHER" id="PTHR30537">
    <property type="entry name" value="HTH-TYPE TRANSCRIPTIONAL REGULATOR"/>
    <property type="match status" value="1"/>
</dbReference>
<name>A0ABP7N0T1_9GAMM</name>
<evidence type="ECO:0000259" key="5">
    <source>
        <dbReference type="PROSITE" id="PS50931"/>
    </source>
</evidence>
<dbReference type="PRINTS" id="PR00039">
    <property type="entry name" value="HTHLYSR"/>
</dbReference>
<dbReference type="PROSITE" id="PS50931">
    <property type="entry name" value="HTH_LYSR"/>
    <property type="match status" value="1"/>
</dbReference>
<proteinExistence type="inferred from homology"/>
<keyword evidence="7" id="KW-1185">Reference proteome</keyword>
<comment type="caution">
    <text evidence="6">The sequence shown here is derived from an EMBL/GenBank/DDBJ whole genome shotgun (WGS) entry which is preliminary data.</text>
</comment>
<dbReference type="InterPro" id="IPR036388">
    <property type="entry name" value="WH-like_DNA-bd_sf"/>
</dbReference>
<dbReference type="InterPro" id="IPR058163">
    <property type="entry name" value="LysR-type_TF_proteobact-type"/>
</dbReference>
<sequence length="297" mass="32773">MDSFGVLEVFVAVIENGSFSGAAKKLEVSKSAVSKRVSQLEVKLGVRLLHRTTRKLSLTEAGQRYFEHALKALSAAKEAEDAVSQMQDLPKGLLRINAPMSFGRLYLSKIVPEFLKTFPDVEISLQLDDKKVDLVAGGYDIAIRVGELADSTLVARKLAPCISRLCASPDYITEYGMPVAPEDLTRHNCVLFSYSSDVNVWSLSNGENHHQVQVSGNYRVNNSEALKEAISQGVGIGRLPLYVSQAAVASGELIPVLPDYQLPEQSFYAVFPERQFLPAKVRVFIDFLIQKFSEQGF</sequence>
<evidence type="ECO:0000256" key="4">
    <source>
        <dbReference type="ARBA" id="ARBA00023163"/>
    </source>
</evidence>
<feature type="domain" description="HTH lysR-type" evidence="5">
    <location>
        <begin position="1"/>
        <end position="59"/>
    </location>
</feature>
<evidence type="ECO:0000256" key="2">
    <source>
        <dbReference type="ARBA" id="ARBA00023015"/>
    </source>
</evidence>